<evidence type="ECO:0000256" key="11">
    <source>
        <dbReference type="SAM" id="SignalP"/>
    </source>
</evidence>
<feature type="binding site" description="axial binding residue" evidence="9">
    <location>
        <position position="273"/>
    </location>
    <ligand>
        <name>heme b</name>
        <dbReference type="ChEBI" id="CHEBI:60344"/>
        <label>1</label>
    </ligand>
    <ligandPart>
        <name>Fe</name>
        <dbReference type="ChEBI" id="CHEBI:18248"/>
    </ligandPart>
</feature>
<dbReference type="PROSITE" id="PS50836">
    <property type="entry name" value="DOMON"/>
    <property type="match status" value="1"/>
</dbReference>
<feature type="transmembrane region" description="Helical" evidence="10">
    <location>
        <begin position="203"/>
        <end position="223"/>
    </location>
</feature>
<feature type="domain" description="DOMON" evidence="12">
    <location>
        <begin position="43"/>
        <end position="159"/>
    </location>
</feature>
<keyword evidence="2 8" id="KW-0813">Transport</keyword>
<dbReference type="InterPro" id="IPR017214">
    <property type="entry name" value="UCP037471"/>
</dbReference>
<reference evidence="15" key="1">
    <citation type="submission" date="2013-01" db="EMBL/GenBank/DDBJ databases">
        <title>Draft Genome Sequence of a Mulberry Tree, Morus notabilis C.K. Schneid.</title>
        <authorList>
            <person name="He N."/>
            <person name="Zhao S."/>
        </authorList>
    </citation>
    <scope>NUCLEOTIDE SEQUENCE</scope>
</reference>
<keyword evidence="6 10" id="KW-1133">Transmembrane helix</keyword>
<keyword evidence="5 8" id="KW-0249">Electron transport</keyword>
<dbReference type="Pfam" id="PF04526">
    <property type="entry name" value="DUF568"/>
    <property type="match status" value="1"/>
</dbReference>
<dbReference type="eggNOG" id="KOG4293">
    <property type="taxonomic scope" value="Eukaryota"/>
</dbReference>
<feature type="transmembrane region" description="Helical" evidence="10">
    <location>
        <begin position="341"/>
        <end position="364"/>
    </location>
</feature>
<feature type="binding site" description="axial binding residue" evidence="9">
    <location>
        <position position="310"/>
    </location>
    <ligand>
        <name>heme b</name>
        <dbReference type="ChEBI" id="CHEBI:60344"/>
        <label>1</label>
    </ligand>
    <ligandPart>
        <name>Fe</name>
        <dbReference type="ChEBI" id="CHEBI:18248"/>
    </ligandPart>
</feature>
<dbReference type="STRING" id="981085.W9RDI1"/>
<protein>
    <recommendedName>
        <fullName evidence="8">Cytochrome b561 and DOMON domain-containing protein</fullName>
    </recommendedName>
</protein>
<keyword evidence="7 8" id="KW-0472">Membrane</keyword>
<feature type="transmembrane region" description="Helical" evidence="10">
    <location>
        <begin position="306"/>
        <end position="326"/>
    </location>
</feature>
<evidence type="ECO:0000256" key="6">
    <source>
        <dbReference type="ARBA" id="ARBA00022989"/>
    </source>
</evidence>
<dbReference type="GO" id="GO:0016020">
    <property type="term" value="C:membrane"/>
    <property type="evidence" value="ECO:0007669"/>
    <property type="project" value="UniProtKB-SubCell"/>
</dbReference>
<dbReference type="Pfam" id="PF03188">
    <property type="entry name" value="Cytochrom_B561"/>
    <property type="match status" value="1"/>
</dbReference>
<dbReference type="PROSITE" id="PS50939">
    <property type="entry name" value="CYTOCHROME_B561"/>
    <property type="match status" value="1"/>
</dbReference>
<dbReference type="KEGG" id="mnt:21391449"/>
<evidence type="ECO:0000256" key="1">
    <source>
        <dbReference type="ARBA" id="ARBA00004370"/>
    </source>
</evidence>
<evidence type="ECO:0000259" key="12">
    <source>
        <dbReference type="PROSITE" id="PS50836"/>
    </source>
</evidence>
<dbReference type="CDD" id="cd09629">
    <property type="entry name" value="DOMON_CIL1_like"/>
    <property type="match status" value="1"/>
</dbReference>
<feature type="domain" description="Cytochrome b561" evidence="13">
    <location>
        <begin position="165"/>
        <end position="365"/>
    </location>
</feature>
<dbReference type="SMART" id="SM00665">
    <property type="entry name" value="B561"/>
    <property type="match status" value="1"/>
</dbReference>
<evidence type="ECO:0000256" key="8">
    <source>
        <dbReference type="PIRNR" id="PIRNR037471"/>
    </source>
</evidence>
<dbReference type="InterPro" id="IPR005018">
    <property type="entry name" value="DOMON_domain"/>
</dbReference>
<proteinExistence type="predicted"/>
<dbReference type="Gene3D" id="1.20.120.1770">
    <property type="match status" value="1"/>
</dbReference>
<feature type="transmembrane region" description="Helical" evidence="10">
    <location>
        <begin position="235"/>
        <end position="256"/>
    </location>
</feature>
<dbReference type="InterPro" id="IPR045265">
    <property type="entry name" value="AIR12_DOMON"/>
</dbReference>
<dbReference type="Proteomes" id="UP000030645">
    <property type="component" value="Unassembled WGS sequence"/>
</dbReference>
<feature type="chain" id="PRO_5004928253" description="Cytochrome b561 and DOMON domain-containing protein" evidence="11">
    <location>
        <begin position="21"/>
        <end position="392"/>
    </location>
</feature>
<comment type="cofactor">
    <cofactor evidence="8">
        <name>heme b</name>
        <dbReference type="ChEBI" id="CHEBI:60344"/>
    </cofactor>
    <text evidence="8">Binds 2 heme b groups non-covalently.</text>
</comment>
<evidence type="ECO:0000313" key="15">
    <source>
        <dbReference type="Proteomes" id="UP000030645"/>
    </source>
</evidence>
<evidence type="ECO:0000256" key="7">
    <source>
        <dbReference type="ARBA" id="ARBA00023136"/>
    </source>
</evidence>
<dbReference type="PANTHER" id="PTHR23130:SF212">
    <property type="entry name" value="AUXIN-RESPONSIVE FAMILY PROTEIN"/>
    <property type="match status" value="1"/>
</dbReference>
<evidence type="ECO:0000256" key="2">
    <source>
        <dbReference type="ARBA" id="ARBA00022448"/>
    </source>
</evidence>
<name>W9RDI1_9ROSA</name>
<evidence type="ECO:0000313" key="14">
    <source>
        <dbReference type="EMBL" id="EXB66324.1"/>
    </source>
</evidence>
<gene>
    <name evidence="14" type="ORF">L484_008064</name>
</gene>
<sequence>MTSLLFLTLALLSFSSTIFSQPCMTNRFPNQKTFAACDDLPVLDSTLHWNYIPSSGKVEIAYRKSGLSGSRSSWIGWAINPTSTGMVGSQALIALQRSDGRVSAYTSPLTSYGTQLQEGNLSLSVFDISASYENDEMFIFATLQLPYNATVVNQVWQEGKVSGDVPAMHELSGPNLWSFGTIDFLSGKVEESKRDSRATMKNVHGIINAVSWGFLMPLGAIIARHVKVFEAADPAWFYLHVTCQFSGYLVGVVGWGTGLWLGAKSAGIEYSGHRCIGRTIFALATIQALVGGFLRPKKEHEYRVFWNVFHYAFGYATIGLGVFNVYKGLDILEPGKFWRDAYTGIIVSLGCVAVVLEAFTWYVVLRRKSQSSEKNLEQQTSGSTVVSPEESV</sequence>
<dbReference type="PANTHER" id="PTHR23130">
    <property type="entry name" value="CYTOCHROME B561 AND DOMON DOMAIN-CONTAINING PROTEIN"/>
    <property type="match status" value="1"/>
</dbReference>
<feature type="binding site" description="axial binding residue" evidence="9">
    <location>
        <position position="240"/>
    </location>
    <ligand>
        <name>heme b</name>
        <dbReference type="ChEBI" id="CHEBI:60344"/>
        <label>1</label>
    </ligand>
    <ligandPart>
        <name>Fe</name>
        <dbReference type="ChEBI" id="CHEBI:18248"/>
    </ligandPart>
</feature>
<evidence type="ECO:0000259" key="13">
    <source>
        <dbReference type="PROSITE" id="PS50939"/>
    </source>
</evidence>
<keyword evidence="9" id="KW-0408">Iron</keyword>
<comment type="subcellular location">
    <subcellularLocation>
        <location evidence="1">Membrane</location>
    </subcellularLocation>
</comment>
<dbReference type="InterPro" id="IPR006593">
    <property type="entry name" value="Cyt_b561/ferric_Rdtase_TM"/>
</dbReference>
<feature type="binding site" description="axial binding residue" evidence="9">
    <location>
        <position position="204"/>
    </location>
    <ligand>
        <name>heme b</name>
        <dbReference type="ChEBI" id="CHEBI:60344"/>
        <label>1</label>
    </ligand>
    <ligandPart>
        <name>Fe</name>
        <dbReference type="ChEBI" id="CHEBI:18248"/>
    </ligandPart>
</feature>
<dbReference type="EMBL" id="KE344534">
    <property type="protein sequence ID" value="EXB66324.1"/>
    <property type="molecule type" value="Genomic_DNA"/>
</dbReference>
<dbReference type="CDD" id="cd08760">
    <property type="entry name" value="Cyt_b561_FRRS1_like"/>
    <property type="match status" value="1"/>
</dbReference>
<organism evidence="14 15">
    <name type="scientific">Morus notabilis</name>
    <dbReference type="NCBI Taxonomy" id="981085"/>
    <lineage>
        <taxon>Eukaryota</taxon>
        <taxon>Viridiplantae</taxon>
        <taxon>Streptophyta</taxon>
        <taxon>Embryophyta</taxon>
        <taxon>Tracheophyta</taxon>
        <taxon>Spermatophyta</taxon>
        <taxon>Magnoliopsida</taxon>
        <taxon>eudicotyledons</taxon>
        <taxon>Gunneridae</taxon>
        <taxon>Pentapetalae</taxon>
        <taxon>rosids</taxon>
        <taxon>fabids</taxon>
        <taxon>Rosales</taxon>
        <taxon>Moraceae</taxon>
        <taxon>Moreae</taxon>
        <taxon>Morus</taxon>
    </lineage>
</organism>
<evidence type="ECO:0000256" key="9">
    <source>
        <dbReference type="PIRSR" id="PIRSR037471-1"/>
    </source>
</evidence>
<keyword evidence="3 10" id="KW-0812">Transmembrane</keyword>
<feature type="signal peptide" evidence="11">
    <location>
        <begin position="1"/>
        <end position="20"/>
    </location>
</feature>
<dbReference type="OrthoDB" id="2419613at2759"/>
<dbReference type="GO" id="GO:0046872">
    <property type="term" value="F:metal ion binding"/>
    <property type="evidence" value="ECO:0007669"/>
    <property type="project" value="UniProtKB-KW"/>
</dbReference>
<keyword evidence="15" id="KW-1185">Reference proteome</keyword>
<evidence type="ECO:0000256" key="5">
    <source>
        <dbReference type="ARBA" id="ARBA00022982"/>
    </source>
</evidence>
<dbReference type="AlphaFoldDB" id="W9RDI1"/>
<keyword evidence="9" id="KW-0479">Metal-binding</keyword>
<accession>W9RDI1</accession>
<keyword evidence="4 11" id="KW-0732">Signal</keyword>
<evidence type="ECO:0000256" key="3">
    <source>
        <dbReference type="ARBA" id="ARBA00022692"/>
    </source>
</evidence>
<evidence type="ECO:0000256" key="4">
    <source>
        <dbReference type="ARBA" id="ARBA00022729"/>
    </source>
</evidence>
<evidence type="ECO:0000256" key="10">
    <source>
        <dbReference type="SAM" id="Phobius"/>
    </source>
</evidence>
<dbReference type="PIRSF" id="PIRSF037471">
    <property type="entry name" value="UCP037471"/>
    <property type="match status" value="1"/>
</dbReference>